<reference evidence="1" key="1">
    <citation type="journal article" date="2023" name="Mol. Phylogenet. Evol.">
        <title>Genome-scale phylogeny and comparative genomics of the fungal order Sordariales.</title>
        <authorList>
            <person name="Hensen N."/>
            <person name="Bonometti L."/>
            <person name="Westerberg I."/>
            <person name="Brannstrom I.O."/>
            <person name="Guillou S."/>
            <person name="Cros-Aarteil S."/>
            <person name="Calhoun S."/>
            <person name="Haridas S."/>
            <person name="Kuo A."/>
            <person name="Mondo S."/>
            <person name="Pangilinan J."/>
            <person name="Riley R."/>
            <person name="LaButti K."/>
            <person name="Andreopoulos B."/>
            <person name="Lipzen A."/>
            <person name="Chen C."/>
            <person name="Yan M."/>
            <person name="Daum C."/>
            <person name="Ng V."/>
            <person name="Clum A."/>
            <person name="Steindorff A."/>
            <person name="Ohm R.A."/>
            <person name="Martin F."/>
            <person name="Silar P."/>
            <person name="Natvig D.O."/>
            <person name="Lalanne C."/>
            <person name="Gautier V."/>
            <person name="Ament-Velasquez S.L."/>
            <person name="Kruys A."/>
            <person name="Hutchinson M.I."/>
            <person name="Powell A.J."/>
            <person name="Barry K."/>
            <person name="Miller A.N."/>
            <person name="Grigoriev I.V."/>
            <person name="Debuchy R."/>
            <person name="Gladieux P."/>
            <person name="Hiltunen Thoren M."/>
            <person name="Johannesson H."/>
        </authorList>
    </citation>
    <scope>NUCLEOTIDE SEQUENCE</scope>
    <source>
        <strain evidence="1">PSN293</strain>
    </source>
</reference>
<evidence type="ECO:0000313" key="1">
    <source>
        <dbReference type="EMBL" id="KAK4212765.1"/>
    </source>
</evidence>
<name>A0AAN6Y7J2_9PEZI</name>
<dbReference type="AlphaFoldDB" id="A0AAN6Y7J2"/>
<sequence length="142" mass="15169">MCILCRARGKTMYFTVKALHLATRDLAEILLSYGAKVNAVGESGRTPLGCACGLGGHPSDLGDTASPGEAYALASLLVSHGAKLTREGQRLWPDFLSLLVELEPELEASFSEAFKNPGVVHGSTGKALVMKAKRLKDRVTKR</sequence>
<comment type="caution">
    <text evidence="1">The sequence shown here is derived from an EMBL/GenBank/DDBJ whole genome shotgun (WGS) entry which is preliminary data.</text>
</comment>
<dbReference type="EMBL" id="MU858121">
    <property type="protein sequence ID" value="KAK4212765.1"/>
    <property type="molecule type" value="Genomic_DNA"/>
</dbReference>
<evidence type="ECO:0000313" key="2">
    <source>
        <dbReference type="Proteomes" id="UP001301769"/>
    </source>
</evidence>
<evidence type="ECO:0008006" key="3">
    <source>
        <dbReference type="Google" id="ProtNLM"/>
    </source>
</evidence>
<dbReference type="InterPro" id="IPR036770">
    <property type="entry name" value="Ankyrin_rpt-contain_sf"/>
</dbReference>
<accession>A0AAN6Y7J2</accession>
<dbReference type="SUPFAM" id="SSF48403">
    <property type="entry name" value="Ankyrin repeat"/>
    <property type="match status" value="1"/>
</dbReference>
<organism evidence="1 2">
    <name type="scientific">Rhypophila decipiens</name>
    <dbReference type="NCBI Taxonomy" id="261697"/>
    <lineage>
        <taxon>Eukaryota</taxon>
        <taxon>Fungi</taxon>
        <taxon>Dikarya</taxon>
        <taxon>Ascomycota</taxon>
        <taxon>Pezizomycotina</taxon>
        <taxon>Sordariomycetes</taxon>
        <taxon>Sordariomycetidae</taxon>
        <taxon>Sordariales</taxon>
        <taxon>Naviculisporaceae</taxon>
        <taxon>Rhypophila</taxon>
    </lineage>
</organism>
<dbReference type="Gene3D" id="1.25.40.20">
    <property type="entry name" value="Ankyrin repeat-containing domain"/>
    <property type="match status" value="1"/>
</dbReference>
<dbReference type="Proteomes" id="UP001301769">
    <property type="component" value="Unassembled WGS sequence"/>
</dbReference>
<protein>
    <recommendedName>
        <fullName evidence="3">Ankyrin repeat domain-containing protein</fullName>
    </recommendedName>
</protein>
<keyword evidence="2" id="KW-1185">Reference proteome</keyword>
<gene>
    <name evidence="1" type="ORF">QBC37DRAFT_465101</name>
</gene>
<reference evidence="1" key="2">
    <citation type="submission" date="2023-05" db="EMBL/GenBank/DDBJ databases">
        <authorList>
            <consortium name="Lawrence Berkeley National Laboratory"/>
            <person name="Steindorff A."/>
            <person name="Hensen N."/>
            <person name="Bonometti L."/>
            <person name="Westerberg I."/>
            <person name="Brannstrom I.O."/>
            <person name="Guillou S."/>
            <person name="Cros-Aarteil S."/>
            <person name="Calhoun S."/>
            <person name="Haridas S."/>
            <person name="Kuo A."/>
            <person name="Mondo S."/>
            <person name="Pangilinan J."/>
            <person name="Riley R."/>
            <person name="Labutti K."/>
            <person name="Andreopoulos B."/>
            <person name="Lipzen A."/>
            <person name="Chen C."/>
            <person name="Yanf M."/>
            <person name="Daum C."/>
            <person name="Ng V."/>
            <person name="Clum A."/>
            <person name="Ohm R."/>
            <person name="Martin F."/>
            <person name="Silar P."/>
            <person name="Natvig D."/>
            <person name="Lalanne C."/>
            <person name="Gautier V."/>
            <person name="Ament-Velasquez S.L."/>
            <person name="Kruys A."/>
            <person name="Hutchinson M.I."/>
            <person name="Powell A.J."/>
            <person name="Barry K."/>
            <person name="Miller A.N."/>
            <person name="Grigoriev I.V."/>
            <person name="Debuchy R."/>
            <person name="Gladieux P."/>
            <person name="Thoren M.H."/>
            <person name="Johannesson H."/>
        </authorList>
    </citation>
    <scope>NUCLEOTIDE SEQUENCE</scope>
    <source>
        <strain evidence="1">PSN293</strain>
    </source>
</reference>
<proteinExistence type="predicted"/>